<dbReference type="KEGG" id="obi:106878930"/>
<evidence type="ECO:0000313" key="2">
    <source>
        <dbReference type="EMBL" id="KOF72423.1"/>
    </source>
</evidence>
<feature type="compositionally biased region" description="Low complexity" evidence="1">
    <location>
        <begin position="1031"/>
        <end position="1053"/>
    </location>
</feature>
<dbReference type="Gene3D" id="3.30.160.20">
    <property type="match status" value="1"/>
</dbReference>
<gene>
    <name evidence="2" type="ORF">OCBIM_22039490mg</name>
</gene>
<dbReference type="OrthoDB" id="10283855at2759"/>
<organism evidence="2">
    <name type="scientific">Octopus bimaculoides</name>
    <name type="common">California two-spotted octopus</name>
    <dbReference type="NCBI Taxonomy" id="37653"/>
    <lineage>
        <taxon>Eukaryota</taxon>
        <taxon>Metazoa</taxon>
        <taxon>Spiralia</taxon>
        <taxon>Lophotrochozoa</taxon>
        <taxon>Mollusca</taxon>
        <taxon>Cephalopoda</taxon>
        <taxon>Coleoidea</taxon>
        <taxon>Octopodiformes</taxon>
        <taxon>Octopoda</taxon>
        <taxon>Incirrata</taxon>
        <taxon>Octopodidae</taxon>
        <taxon>Octopus</taxon>
    </lineage>
</organism>
<feature type="compositionally biased region" description="Basic and acidic residues" evidence="1">
    <location>
        <begin position="554"/>
        <end position="566"/>
    </location>
</feature>
<feature type="compositionally biased region" description="Polar residues" evidence="1">
    <location>
        <begin position="1021"/>
        <end position="1030"/>
    </location>
</feature>
<evidence type="ECO:0008006" key="3">
    <source>
        <dbReference type="Google" id="ProtNLM"/>
    </source>
</evidence>
<protein>
    <recommendedName>
        <fullName evidence="3">DRBM domain-containing protein</fullName>
    </recommendedName>
</protein>
<reference evidence="2" key="1">
    <citation type="submission" date="2015-07" db="EMBL/GenBank/DDBJ databases">
        <title>MeaNS - Measles Nucleotide Surveillance Program.</title>
        <authorList>
            <person name="Tran T."/>
            <person name="Druce J."/>
        </authorList>
    </citation>
    <scope>NUCLEOTIDE SEQUENCE</scope>
    <source>
        <strain evidence="2">UCB-OBI-ISO-001</strain>
        <tissue evidence="2">Gonad</tissue>
    </source>
</reference>
<dbReference type="EMBL" id="KQ423675">
    <property type="protein sequence ID" value="KOF72423.1"/>
    <property type="molecule type" value="Genomic_DNA"/>
</dbReference>
<name>A0A0L8G6B2_OCTBM</name>
<sequence>MYKAKMFQRGFQTPKMSLGQHQNYPNTNSNLRMHITNLKSNKKFKKKSDDLLMDIIKEAKDMRSSYLQSRDDGMKRPLDTRIVRSSYNLPPENKYLKIEQRDSLYPSDHLNDKYSYPIEYPPMKRDSSEVNSNLEMASLRVSLRKLQHYLSDKEFTYNSAIMCLDRALHATHCPFFLDYNVRKGYIEKEGILKLGSLAIGFGKSVSEEETQKMAYIDALRSLKYKRIEEILNLSDRNETKYYQEPNKPVILLTKNKSISELVIIESDLFASDRFKFSVSILHNSVVANKMKIKWDHAVELGTHKMSVYVQDKLVGTGRGTTKPEAKKHAACDALFKYFYKNNVILQVASEVESEICIPYSNVMYLVGEVKRRGNSYSGDEYADDGPFATVIENLIDSYSWSVLNNELLFGPGFFGDQVVLIKKIGEKRNLLMRKKRYKDGHYFSLHTGEDYSDIVKYLLKNGGRGGKYRIVPKSDIPELKSAKWQYYQKGVKSSNQMTGNMNEMSDYYRNYNDGNFVRRDDQLSHSENVRKNLSDSCTNMSQDPYDYKGYNYGKHSDNKRDYDRHFSNPPNFSKSSVSLVESKQISNMGAKHINSNSSYYDRSYVPDDYEREINVCNRINSDVNHNERGLYSHNQRSSMNDDGRYNSMDDQDSSFHQSKPGYSQRSYDLDCNPARDRMLSTDANTYDSRYFRKNFDPATGEKMDDFTYSRNNRGFDLTESNDNYHSRTVYEYDNVQNRAGFNPSSMYNSRDITAAPKEHTGFNQEYCAGNPVPNYDREFSRLPDQYNKPYMYASGNEKNFQMERREEMFDRDFHPMSGREFNETPSFQNKPIRQNSLDMSFNQIDNKNVNVNRMDLAHGFGNTYGNVKRNIGNNAYERELNLRETARSIGNIRSVGKDVPKSWLPTNNKLAGNVSMSAIQTLNVRRLGLNKLSNRISSSLMINQSPNNNQIMLLKFLTKKIAQNALQNNVKNILANAKRLSNIARARQMMEQAKKPFNVQKKSNKSKKVKAVQPPHKETPKQTASKQTASKQTASKQTALKQAALKQAAPKQTSNTPKVTKVKQASVPPKKVKK</sequence>
<proteinExistence type="predicted"/>
<feature type="region of interest" description="Disordered" evidence="1">
    <location>
        <begin position="552"/>
        <end position="575"/>
    </location>
</feature>
<accession>A0A0L8G6B2</accession>
<feature type="region of interest" description="Disordered" evidence="1">
    <location>
        <begin position="994"/>
        <end position="1074"/>
    </location>
</feature>
<evidence type="ECO:0000256" key="1">
    <source>
        <dbReference type="SAM" id="MobiDB-lite"/>
    </source>
</evidence>
<dbReference type="SUPFAM" id="SSF54768">
    <property type="entry name" value="dsRNA-binding domain-like"/>
    <property type="match status" value="1"/>
</dbReference>
<feature type="compositionally biased region" description="Polar residues" evidence="1">
    <location>
        <begin position="654"/>
        <end position="666"/>
    </location>
</feature>
<dbReference type="AlphaFoldDB" id="A0A0L8G6B2"/>
<feature type="region of interest" description="Disordered" evidence="1">
    <location>
        <begin position="625"/>
        <end position="667"/>
    </location>
</feature>